<dbReference type="Pfam" id="PF12833">
    <property type="entry name" value="HTH_18"/>
    <property type="match status" value="1"/>
</dbReference>
<dbReference type="PANTHER" id="PTHR47893:SF1">
    <property type="entry name" value="REGULATORY PROTEIN PCHR"/>
    <property type="match status" value="1"/>
</dbReference>
<dbReference type="InterPro" id="IPR018062">
    <property type="entry name" value="HTH_AraC-typ_CS"/>
</dbReference>
<dbReference type="InterPro" id="IPR053142">
    <property type="entry name" value="PchR_regulatory_protein"/>
</dbReference>
<evidence type="ECO:0000259" key="4">
    <source>
        <dbReference type="PROSITE" id="PS01124"/>
    </source>
</evidence>
<dbReference type="Proteomes" id="UP000092574">
    <property type="component" value="Chromosome"/>
</dbReference>
<evidence type="ECO:0000256" key="1">
    <source>
        <dbReference type="ARBA" id="ARBA00023015"/>
    </source>
</evidence>
<dbReference type="GO" id="GO:0003700">
    <property type="term" value="F:DNA-binding transcription factor activity"/>
    <property type="evidence" value="ECO:0007669"/>
    <property type="project" value="InterPro"/>
</dbReference>
<keyword evidence="3" id="KW-0804">Transcription</keyword>
<protein>
    <recommendedName>
        <fullName evidence="4">HTH araC/xylS-type domain-containing protein</fullName>
    </recommendedName>
</protein>
<dbReference type="KEGG" id="byl:A4V09_12755"/>
<dbReference type="SUPFAM" id="SSF46689">
    <property type="entry name" value="Homeodomain-like"/>
    <property type="match status" value="1"/>
</dbReference>
<dbReference type="InterPro" id="IPR009057">
    <property type="entry name" value="Homeodomain-like_sf"/>
</dbReference>
<dbReference type="PANTHER" id="PTHR47893">
    <property type="entry name" value="REGULATORY PROTEIN PCHR"/>
    <property type="match status" value="1"/>
</dbReference>
<sequence>MSIHSHREFQNVILQNLGFHPIKGKHCTRFTNNNRPEDGTFVLYERPGLYSLAAADYTAAAPFSLKFECRETLLRFGSFYYGKTSFDIEGITAHTSSPASFLVREEKMKGRQFWNAGQKCGGIEFALHPAFLKQLNTIDPLTSVLDSLSKNRTYHSLPPAVVTTLHQLFRMIQKDSLTPLMLEGSLFQCMGMITESMEQGALRIPEAMPAVYLGKKKITFDEFDLLAIQQAKQILTENLANAPTIAQLGKQVFLNEQKLKAGFSMCFHMTIGCYLKECRMAKAAALLTATNLSVREIGQAVGYASCASFIKAFRSHYKKTPQAFRFTDADSSHEK</sequence>
<accession>A0A1C7ICJ4</accession>
<proteinExistence type="predicted"/>
<dbReference type="OrthoDB" id="9772607at2"/>
<dbReference type="PROSITE" id="PS00041">
    <property type="entry name" value="HTH_ARAC_FAMILY_1"/>
    <property type="match status" value="1"/>
</dbReference>
<dbReference type="STRING" id="1796616.A4V09_12755"/>
<evidence type="ECO:0000256" key="2">
    <source>
        <dbReference type="ARBA" id="ARBA00023125"/>
    </source>
</evidence>
<dbReference type="InterPro" id="IPR018060">
    <property type="entry name" value="HTH_AraC"/>
</dbReference>
<organism evidence="5 6">
    <name type="scientific">Blautia pseudococcoides</name>
    <dbReference type="NCBI Taxonomy" id="1796616"/>
    <lineage>
        <taxon>Bacteria</taxon>
        <taxon>Bacillati</taxon>
        <taxon>Bacillota</taxon>
        <taxon>Clostridia</taxon>
        <taxon>Lachnospirales</taxon>
        <taxon>Lachnospiraceae</taxon>
        <taxon>Blautia</taxon>
    </lineage>
</organism>
<dbReference type="GO" id="GO:0043565">
    <property type="term" value="F:sequence-specific DNA binding"/>
    <property type="evidence" value="ECO:0007669"/>
    <property type="project" value="InterPro"/>
</dbReference>
<evidence type="ECO:0000256" key="3">
    <source>
        <dbReference type="ARBA" id="ARBA00023163"/>
    </source>
</evidence>
<keyword evidence="2" id="KW-0238">DNA-binding</keyword>
<reference evidence="5" key="1">
    <citation type="submission" date="2017-04" db="EMBL/GenBank/DDBJ databases">
        <title>Complete Genome Sequences of Twelve Strains of a Stable Defined Moderately Diverse Mouse Microbiota 2 (sDMDMm2).</title>
        <authorList>
            <person name="Uchimura Y."/>
            <person name="Wyss M."/>
            <person name="Brugiroux S."/>
            <person name="Limenitakis J.P."/>
            <person name="Stecher B."/>
            <person name="McCoy K.D."/>
            <person name="Macpherson A.J."/>
        </authorList>
    </citation>
    <scope>NUCLEOTIDE SEQUENCE</scope>
    <source>
        <strain evidence="5">YL58</strain>
    </source>
</reference>
<dbReference type="EMBL" id="CP015405">
    <property type="protein sequence ID" value="ANU76563.1"/>
    <property type="molecule type" value="Genomic_DNA"/>
</dbReference>
<dbReference type="RefSeq" id="WP_065542724.1">
    <property type="nucleotide sequence ID" value="NZ_CP015405.2"/>
</dbReference>
<gene>
    <name evidence="5" type="ORF">A4V09_12755</name>
</gene>
<dbReference type="AlphaFoldDB" id="A0A1C7ICJ4"/>
<name>A0A1C7ICJ4_9FIRM</name>
<evidence type="ECO:0000313" key="6">
    <source>
        <dbReference type="Proteomes" id="UP000092574"/>
    </source>
</evidence>
<feature type="domain" description="HTH araC/xylS-type" evidence="4">
    <location>
        <begin position="229"/>
        <end position="327"/>
    </location>
</feature>
<dbReference type="SMART" id="SM00342">
    <property type="entry name" value="HTH_ARAC"/>
    <property type="match status" value="1"/>
</dbReference>
<dbReference type="PROSITE" id="PS01124">
    <property type="entry name" value="HTH_ARAC_FAMILY_2"/>
    <property type="match status" value="1"/>
</dbReference>
<evidence type="ECO:0000313" key="5">
    <source>
        <dbReference type="EMBL" id="ANU76563.1"/>
    </source>
</evidence>
<keyword evidence="6" id="KW-1185">Reference proteome</keyword>
<keyword evidence="1" id="KW-0805">Transcription regulation</keyword>
<dbReference type="Gene3D" id="1.10.10.60">
    <property type="entry name" value="Homeodomain-like"/>
    <property type="match status" value="1"/>
</dbReference>